<feature type="domain" description="HTH lysR-type" evidence="6">
    <location>
        <begin position="1"/>
        <end position="65"/>
    </location>
</feature>
<protein>
    <submittedName>
        <fullName evidence="7">LysR substrate-binding domain-containing protein</fullName>
    </submittedName>
</protein>
<dbReference type="Pfam" id="PF00126">
    <property type="entry name" value="HTH_1"/>
    <property type="match status" value="1"/>
</dbReference>
<dbReference type="RefSeq" id="WP_371437115.1">
    <property type="nucleotide sequence ID" value="NZ_JBHSRS010000018.1"/>
</dbReference>
<dbReference type="SUPFAM" id="SSF53850">
    <property type="entry name" value="Periplasmic binding protein-like II"/>
    <property type="match status" value="1"/>
</dbReference>
<evidence type="ECO:0000256" key="2">
    <source>
        <dbReference type="ARBA" id="ARBA00023015"/>
    </source>
</evidence>
<evidence type="ECO:0000313" key="7">
    <source>
        <dbReference type="EMBL" id="MFC6281493.1"/>
    </source>
</evidence>
<dbReference type="EMBL" id="JBHSRS010000018">
    <property type="protein sequence ID" value="MFC6281493.1"/>
    <property type="molecule type" value="Genomic_DNA"/>
</dbReference>
<dbReference type="PANTHER" id="PTHR30537:SF5">
    <property type="entry name" value="HTH-TYPE TRANSCRIPTIONAL ACTIVATOR TTDR-RELATED"/>
    <property type="match status" value="1"/>
</dbReference>
<dbReference type="Gene3D" id="3.40.190.290">
    <property type="match status" value="1"/>
</dbReference>
<dbReference type="InterPro" id="IPR058163">
    <property type="entry name" value="LysR-type_TF_proteobact-type"/>
</dbReference>
<dbReference type="InterPro" id="IPR036388">
    <property type="entry name" value="WH-like_DNA-bd_sf"/>
</dbReference>
<feature type="compositionally biased region" description="Polar residues" evidence="5">
    <location>
        <begin position="322"/>
        <end position="331"/>
    </location>
</feature>
<organism evidence="7 8">
    <name type="scientific">Polaromonas aquatica</name>
    <dbReference type="NCBI Taxonomy" id="332657"/>
    <lineage>
        <taxon>Bacteria</taxon>
        <taxon>Pseudomonadati</taxon>
        <taxon>Pseudomonadota</taxon>
        <taxon>Betaproteobacteria</taxon>
        <taxon>Burkholderiales</taxon>
        <taxon>Comamonadaceae</taxon>
        <taxon>Polaromonas</taxon>
    </lineage>
</organism>
<keyword evidence="2" id="KW-0805">Transcription regulation</keyword>
<name>A0ABW1TVZ0_9BURK</name>
<comment type="similarity">
    <text evidence="1">Belongs to the LysR transcriptional regulatory family.</text>
</comment>
<dbReference type="SUPFAM" id="SSF46785">
    <property type="entry name" value="Winged helix' DNA-binding domain"/>
    <property type="match status" value="1"/>
</dbReference>
<sequence>MSSDQLSSLVADLHLLTVLAGTKSFTETARRLGVSKASASMRISELERSAGVSLVRRTTRSVGLTEAGQQMVNDMQPAFERISESYSAARDLVGTPRGLIRVTAPVALGRQHLAPCVAAFLQRFPEINIELELTDRFVNLANEGFDLAIRHTSTPPETHVAWALCETRSVLMASPDYLKRRGVPEHPSDLASHDCLLYLGGGHVSSWTFARNTGASRAGKRKPDERVGVNINGIFKANNSEVLRDALLAGLGIGLLPDFSLPPAREKHAKLVQVLPDWQVQGFFGERIYALRPWAPQVPKAVQCFVEHLRASFAQGFGGTGQPSQGVTSRSRTARIITP</sequence>
<accession>A0ABW1TVZ0</accession>
<keyword evidence="3" id="KW-0238">DNA-binding</keyword>
<evidence type="ECO:0000256" key="5">
    <source>
        <dbReference type="SAM" id="MobiDB-lite"/>
    </source>
</evidence>
<dbReference type="InterPro" id="IPR000847">
    <property type="entry name" value="LysR_HTH_N"/>
</dbReference>
<keyword evidence="8" id="KW-1185">Reference proteome</keyword>
<dbReference type="InterPro" id="IPR036390">
    <property type="entry name" value="WH_DNA-bd_sf"/>
</dbReference>
<dbReference type="CDD" id="cd08422">
    <property type="entry name" value="PBP2_CrgA_like"/>
    <property type="match status" value="1"/>
</dbReference>
<reference evidence="8" key="1">
    <citation type="journal article" date="2019" name="Int. J. Syst. Evol. Microbiol.">
        <title>The Global Catalogue of Microorganisms (GCM) 10K type strain sequencing project: providing services to taxonomists for standard genome sequencing and annotation.</title>
        <authorList>
            <consortium name="The Broad Institute Genomics Platform"/>
            <consortium name="The Broad Institute Genome Sequencing Center for Infectious Disease"/>
            <person name="Wu L."/>
            <person name="Ma J."/>
        </authorList>
    </citation>
    <scope>NUCLEOTIDE SEQUENCE [LARGE SCALE GENOMIC DNA]</scope>
    <source>
        <strain evidence="8">CCUG 39402</strain>
    </source>
</reference>
<evidence type="ECO:0000256" key="1">
    <source>
        <dbReference type="ARBA" id="ARBA00009437"/>
    </source>
</evidence>
<dbReference type="Gene3D" id="1.10.10.10">
    <property type="entry name" value="Winged helix-like DNA-binding domain superfamily/Winged helix DNA-binding domain"/>
    <property type="match status" value="1"/>
</dbReference>
<feature type="region of interest" description="Disordered" evidence="5">
    <location>
        <begin position="318"/>
        <end position="339"/>
    </location>
</feature>
<evidence type="ECO:0000313" key="8">
    <source>
        <dbReference type="Proteomes" id="UP001596270"/>
    </source>
</evidence>
<comment type="caution">
    <text evidence="7">The sequence shown here is derived from an EMBL/GenBank/DDBJ whole genome shotgun (WGS) entry which is preliminary data.</text>
</comment>
<dbReference type="Proteomes" id="UP001596270">
    <property type="component" value="Unassembled WGS sequence"/>
</dbReference>
<gene>
    <name evidence="7" type="ORF">ACFQND_09645</name>
</gene>
<dbReference type="PANTHER" id="PTHR30537">
    <property type="entry name" value="HTH-TYPE TRANSCRIPTIONAL REGULATOR"/>
    <property type="match status" value="1"/>
</dbReference>
<dbReference type="PROSITE" id="PS50931">
    <property type="entry name" value="HTH_LYSR"/>
    <property type="match status" value="1"/>
</dbReference>
<proteinExistence type="inferred from homology"/>
<keyword evidence="4" id="KW-0804">Transcription</keyword>
<evidence type="ECO:0000259" key="6">
    <source>
        <dbReference type="PROSITE" id="PS50931"/>
    </source>
</evidence>
<evidence type="ECO:0000256" key="3">
    <source>
        <dbReference type="ARBA" id="ARBA00023125"/>
    </source>
</evidence>
<dbReference type="Pfam" id="PF03466">
    <property type="entry name" value="LysR_substrate"/>
    <property type="match status" value="1"/>
</dbReference>
<evidence type="ECO:0000256" key="4">
    <source>
        <dbReference type="ARBA" id="ARBA00023163"/>
    </source>
</evidence>
<dbReference type="InterPro" id="IPR005119">
    <property type="entry name" value="LysR_subst-bd"/>
</dbReference>